<evidence type="ECO:0000256" key="13">
    <source>
        <dbReference type="SAM" id="MobiDB-lite"/>
    </source>
</evidence>
<keyword evidence="3 12" id="KW-1003">Cell membrane</keyword>
<accession>A0A6N9T4D8</accession>
<dbReference type="Proteomes" id="UP000469011">
    <property type="component" value="Unassembled WGS sequence"/>
</dbReference>
<name>A0A6N9T4D8_9HYPH</name>
<feature type="compositionally biased region" description="Gly residues" evidence="13">
    <location>
        <begin position="348"/>
        <end position="357"/>
    </location>
</feature>
<evidence type="ECO:0000256" key="11">
    <source>
        <dbReference type="ARBA" id="ARBA00023136"/>
    </source>
</evidence>
<evidence type="ECO:0000256" key="3">
    <source>
        <dbReference type="ARBA" id="ARBA00022475"/>
    </source>
</evidence>
<feature type="binding site" evidence="12">
    <location>
        <position position="130"/>
    </location>
    <ligand>
        <name>Zn(2+)</name>
        <dbReference type="ChEBI" id="CHEBI:29105"/>
        <note>catalytic</note>
    </ligand>
</feature>
<comment type="cofactor">
    <cofactor evidence="12">
        <name>Zn(2+)</name>
        <dbReference type="ChEBI" id="CHEBI:29105"/>
    </cofactor>
    <text evidence="12">Binds 1 zinc ion per subunit.</text>
</comment>
<comment type="caution">
    <text evidence="15">The sequence shown here is derived from an EMBL/GenBank/DDBJ whole genome shotgun (WGS) entry which is preliminary data.</text>
</comment>
<dbReference type="GO" id="GO:0004222">
    <property type="term" value="F:metalloendopeptidase activity"/>
    <property type="evidence" value="ECO:0007669"/>
    <property type="project" value="UniProtKB-UniRule"/>
</dbReference>
<feature type="active site" evidence="12">
    <location>
        <position position="131"/>
    </location>
</feature>
<feature type="region of interest" description="Disordered" evidence="13">
    <location>
        <begin position="294"/>
        <end position="369"/>
    </location>
</feature>
<dbReference type="GO" id="GO:0006508">
    <property type="term" value="P:proteolysis"/>
    <property type="evidence" value="ECO:0007669"/>
    <property type="project" value="UniProtKB-KW"/>
</dbReference>
<feature type="transmembrane region" description="Helical" evidence="12">
    <location>
        <begin position="7"/>
        <end position="24"/>
    </location>
</feature>
<feature type="domain" description="Peptidase M48" evidence="14">
    <location>
        <begin position="65"/>
        <end position="276"/>
    </location>
</feature>
<dbReference type="GO" id="GO:0008270">
    <property type="term" value="F:zinc ion binding"/>
    <property type="evidence" value="ECO:0007669"/>
    <property type="project" value="UniProtKB-UniRule"/>
</dbReference>
<keyword evidence="10 12" id="KW-0482">Metalloprotease</keyword>
<dbReference type="InterPro" id="IPR050083">
    <property type="entry name" value="HtpX_protease"/>
</dbReference>
<keyword evidence="16" id="KW-1185">Reference proteome</keyword>
<keyword evidence="4 12" id="KW-0645">Protease</keyword>
<feature type="transmembrane region" description="Helical" evidence="12">
    <location>
        <begin position="141"/>
        <end position="163"/>
    </location>
</feature>
<dbReference type="InterPro" id="IPR001915">
    <property type="entry name" value="Peptidase_M48"/>
</dbReference>
<keyword evidence="6 12" id="KW-0479">Metal-binding</keyword>
<evidence type="ECO:0000256" key="6">
    <source>
        <dbReference type="ARBA" id="ARBA00022723"/>
    </source>
</evidence>
<evidence type="ECO:0000313" key="15">
    <source>
        <dbReference type="EMBL" id="NDW06244.1"/>
    </source>
</evidence>
<sequence length="369" mass="39282">MSTIKTAMLIAFLTALFMGVGLLIGGRGGMMIALVIALGMNLFAYWNGDKMVLKMYGARQVDARTAPEFYRIVEGLAGRAGLPMPRVFVIDSDQPNAFATGRNPQNAAVAASTGLLRTLSEEEIAAVMAHELAHVENRDTLTMTITATLAGAISMLANFGMFFGGSRDNNNPLGFVGVLVAIIVAPLAAMMVQMAVSRTREYEADRRGAEICGEPRWLASALGKIAGAVRQRPNWSAERNPATAHMFIINPLNGQRMDSLFSTHPATENRIAALNQLAAEMGGGALGYERQERLGRDRAGSRAVAADGRGPRAPWGRAASGGAKAGPWDGRPYDPSKDDDDDKRPGPWGRGGTGRGPSGNRSSRKGPWG</sequence>
<dbReference type="NCBIfam" id="NF002826">
    <property type="entry name" value="PRK03001.1"/>
    <property type="match status" value="1"/>
</dbReference>
<dbReference type="RefSeq" id="WP_163464776.1">
    <property type="nucleotide sequence ID" value="NZ_JAAAMG010000015.1"/>
</dbReference>
<evidence type="ECO:0000256" key="7">
    <source>
        <dbReference type="ARBA" id="ARBA00022801"/>
    </source>
</evidence>
<keyword evidence="11 12" id="KW-0472">Membrane</keyword>
<keyword evidence="5 12" id="KW-0812">Transmembrane</keyword>
<feature type="binding site" evidence="12">
    <location>
        <position position="201"/>
    </location>
    <ligand>
        <name>Zn(2+)</name>
        <dbReference type="ChEBI" id="CHEBI:29105"/>
        <note>catalytic</note>
    </ligand>
</feature>
<proteinExistence type="inferred from homology"/>
<evidence type="ECO:0000256" key="8">
    <source>
        <dbReference type="ARBA" id="ARBA00022833"/>
    </source>
</evidence>
<evidence type="ECO:0000256" key="12">
    <source>
        <dbReference type="HAMAP-Rule" id="MF_00188"/>
    </source>
</evidence>
<keyword evidence="7 12" id="KW-0378">Hydrolase</keyword>
<comment type="subcellular location">
    <subcellularLocation>
        <location evidence="1 12">Cell membrane</location>
        <topology evidence="1 12">Multi-pass membrane protein</topology>
    </subcellularLocation>
</comment>
<evidence type="ECO:0000313" key="16">
    <source>
        <dbReference type="Proteomes" id="UP000469011"/>
    </source>
</evidence>
<dbReference type="PANTHER" id="PTHR43221">
    <property type="entry name" value="PROTEASE HTPX"/>
    <property type="match status" value="1"/>
</dbReference>
<evidence type="ECO:0000256" key="4">
    <source>
        <dbReference type="ARBA" id="ARBA00022670"/>
    </source>
</evidence>
<reference evidence="15 16" key="1">
    <citation type="submission" date="2020-01" db="EMBL/GenBank/DDBJ databases">
        <title>Jiella pacifica sp. nov.</title>
        <authorList>
            <person name="Xue Z."/>
            <person name="Zhu S."/>
            <person name="Chen J."/>
            <person name="Yang J."/>
        </authorList>
    </citation>
    <scope>NUCLEOTIDE SEQUENCE [LARGE SCALE GENOMIC DNA]</scope>
    <source>
        <strain evidence="15 16">40Bstr34</strain>
    </source>
</reference>
<evidence type="ECO:0000256" key="1">
    <source>
        <dbReference type="ARBA" id="ARBA00004651"/>
    </source>
</evidence>
<dbReference type="CDD" id="cd07336">
    <property type="entry name" value="M48B_HtpX_like"/>
    <property type="match status" value="1"/>
</dbReference>
<keyword evidence="8 12" id="KW-0862">Zinc</keyword>
<keyword evidence="9 12" id="KW-1133">Transmembrane helix</keyword>
<feature type="binding site" evidence="12">
    <location>
        <position position="134"/>
    </location>
    <ligand>
        <name>Zn(2+)</name>
        <dbReference type="ChEBI" id="CHEBI:29105"/>
        <note>catalytic</note>
    </ligand>
</feature>
<organism evidence="15 16">
    <name type="scientific">Jiella pacifica</name>
    <dbReference type="NCBI Taxonomy" id="2696469"/>
    <lineage>
        <taxon>Bacteria</taxon>
        <taxon>Pseudomonadati</taxon>
        <taxon>Pseudomonadota</taxon>
        <taxon>Alphaproteobacteria</taxon>
        <taxon>Hyphomicrobiales</taxon>
        <taxon>Aurantimonadaceae</taxon>
        <taxon>Jiella</taxon>
    </lineage>
</organism>
<evidence type="ECO:0000256" key="2">
    <source>
        <dbReference type="ARBA" id="ARBA00009779"/>
    </source>
</evidence>
<comment type="similarity">
    <text evidence="2 12">Belongs to the peptidase M48B family.</text>
</comment>
<protein>
    <recommendedName>
        <fullName evidence="12">Protease HtpX homolog</fullName>
        <ecNumber evidence="12">3.4.24.-</ecNumber>
    </recommendedName>
</protein>
<evidence type="ECO:0000259" key="14">
    <source>
        <dbReference type="Pfam" id="PF01435"/>
    </source>
</evidence>
<dbReference type="GO" id="GO:0005886">
    <property type="term" value="C:plasma membrane"/>
    <property type="evidence" value="ECO:0007669"/>
    <property type="project" value="UniProtKB-SubCell"/>
</dbReference>
<feature type="compositionally biased region" description="Low complexity" evidence="13">
    <location>
        <begin position="358"/>
        <end position="369"/>
    </location>
</feature>
<dbReference type="AlphaFoldDB" id="A0A6N9T4D8"/>
<dbReference type="InterPro" id="IPR022919">
    <property type="entry name" value="Pept_M48_protease_HtpX"/>
</dbReference>
<dbReference type="Gene3D" id="3.30.2010.10">
    <property type="entry name" value="Metalloproteases ('zincins'), catalytic domain"/>
    <property type="match status" value="1"/>
</dbReference>
<evidence type="ECO:0000256" key="10">
    <source>
        <dbReference type="ARBA" id="ARBA00023049"/>
    </source>
</evidence>
<feature type="transmembrane region" description="Helical" evidence="12">
    <location>
        <begin position="175"/>
        <end position="196"/>
    </location>
</feature>
<feature type="transmembrane region" description="Helical" evidence="12">
    <location>
        <begin position="30"/>
        <end position="46"/>
    </location>
</feature>
<dbReference type="EC" id="3.4.24.-" evidence="12"/>
<evidence type="ECO:0000256" key="9">
    <source>
        <dbReference type="ARBA" id="ARBA00022989"/>
    </source>
</evidence>
<dbReference type="HAMAP" id="MF_00188">
    <property type="entry name" value="Pept_M48_protease_HtpX"/>
    <property type="match status" value="1"/>
</dbReference>
<evidence type="ECO:0000256" key="5">
    <source>
        <dbReference type="ARBA" id="ARBA00022692"/>
    </source>
</evidence>
<dbReference type="NCBIfam" id="NF002363">
    <property type="entry name" value="PRK01345.1"/>
    <property type="match status" value="1"/>
</dbReference>
<dbReference type="PANTHER" id="PTHR43221:SF1">
    <property type="entry name" value="PROTEASE HTPX"/>
    <property type="match status" value="1"/>
</dbReference>
<dbReference type="EMBL" id="JAAAMG010000015">
    <property type="protein sequence ID" value="NDW06244.1"/>
    <property type="molecule type" value="Genomic_DNA"/>
</dbReference>
<dbReference type="Pfam" id="PF01435">
    <property type="entry name" value="Peptidase_M48"/>
    <property type="match status" value="1"/>
</dbReference>
<gene>
    <name evidence="12 15" type="primary">htpX</name>
    <name evidence="15" type="ORF">GTK09_17630</name>
</gene>